<accession>A0ABS8W5R9</accession>
<comment type="caution">
    <text evidence="1">The sequence shown here is derived from an EMBL/GenBank/DDBJ whole genome shotgun (WGS) entry which is preliminary data.</text>
</comment>
<keyword evidence="2" id="KW-1185">Reference proteome</keyword>
<proteinExistence type="predicted"/>
<dbReference type="EMBL" id="JACEIK010006728">
    <property type="protein sequence ID" value="MCE2056207.1"/>
    <property type="molecule type" value="Genomic_DNA"/>
</dbReference>
<evidence type="ECO:0000313" key="2">
    <source>
        <dbReference type="Proteomes" id="UP000823775"/>
    </source>
</evidence>
<sequence>LDFIKSWTIETSCATLGPSRRHYYASRSSLCWTSCTKWACVPCTALQDIGLHALHALRNATIRLKL</sequence>
<protein>
    <submittedName>
        <fullName evidence="1">Uncharacterized protein</fullName>
    </submittedName>
</protein>
<evidence type="ECO:0000313" key="1">
    <source>
        <dbReference type="EMBL" id="MCE2056207.1"/>
    </source>
</evidence>
<organism evidence="1 2">
    <name type="scientific">Datura stramonium</name>
    <name type="common">Jimsonweed</name>
    <name type="synonym">Common thornapple</name>
    <dbReference type="NCBI Taxonomy" id="4076"/>
    <lineage>
        <taxon>Eukaryota</taxon>
        <taxon>Viridiplantae</taxon>
        <taxon>Streptophyta</taxon>
        <taxon>Embryophyta</taxon>
        <taxon>Tracheophyta</taxon>
        <taxon>Spermatophyta</taxon>
        <taxon>Magnoliopsida</taxon>
        <taxon>eudicotyledons</taxon>
        <taxon>Gunneridae</taxon>
        <taxon>Pentapetalae</taxon>
        <taxon>asterids</taxon>
        <taxon>lamiids</taxon>
        <taxon>Solanales</taxon>
        <taxon>Solanaceae</taxon>
        <taxon>Solanoideae</taxon>
        <taxon>Datureae</taxon>
        <taxon>Datura</taxon>
    </lineage>
</organism>
<feature type="non-terminal residue" evidence="1">
    <location>
        <position position="1"/>
    </location>
</feature>
<name>A0ABS8W5R9_DATST</name>
<dbReference type="Proteomes" id="UP000823775">
    <property type="component" value="Unassembled WGS sequence"/>
</dbReference>
<reference evidence="1 2" key="1">
    <citation type="journal article" date="2021" name="BMC Genomics">
        <title>Datura genome reveals duplications of psychoactive alkaloid biosynthetic genes and high mutation rate following tissue culture.</title>
        <authorList>
            <person name="Rajewski A."/>
            <person name="Carter-House D."/>
            <person name="Stajich J."/>
            <person name="Litt A."/>
        </authorList>
    </citation>
    <scope>NUCLEOTIDE SEQUENCE [LARGE SCALE GENOMIC DNA]</scope>
    <source>
        <strain evidence="1">AR-01</strain>
    </source>
</reference>
<gene>
    <name evidence="1" type="ORF">HAX54_044246</name>
</gene>